<evidence type="ECO:0000256" key="1">
    <source>
        <dbReference type="SAM" id="Phobius"/>
    </source>
</evidence>
<dbReference type="Proteomes" id="UP000054740">
    <property type="component" value="Unassembled WGS sequence"/>
</dbReference>
<evidence type="ECO:0008006" key="4">
    <source>
        <dbReference type="Google" id="ProtNLM"/>
    </source>
</evidence>
<protein>
    <recommendedName>
        <fullName evidence="4">Hemolysin XhlA</fullName>
    </recommendedName>
</protein>
<dbReference type="AlphaFoldDB" id="A0A158FKW7"/>
<dbReference type="RefSeq" id="WP_053567906.1">
    <property type="nucleotide sequence ID" value="NZ_FCNY02000002.1"/>
</dbReference>
<keyword evidence="3" id="KW-1185">Reference proteome</keyword>
<name>A0A158FKW7_CABCO</name>
<keyword evidence="1" id="KW-0812">Transmembrane</keyword>
<dbReference type="EMBL" id="FCNY02000002">
    <property type="protein sequence ID" value="SAL20303.1"/>
    <property type="molecule type" value="Genomic_DNA"/>
</dbReference>
<organism evidence="2 3">
    <name type="scientific">Caballeronia cordobensis</name>
    <name type="common">Burkholderia cordobensis</name>
    <dbReference type="NCBI Taxonomy" id="1353886"/>
    <lineage>
        <taxon>Bacteria</taxon>
        <taxon>Pseudomonadati</taxon>
        <taxon>Pseudomonadota</taxon>
        <taxon>Betaproteobacteria</taxon>
        <taxon>Burkholderiales</taxon>
        <taxon>Burkholderiaceae</taxon>
        <taxon>Caballeronia</taxon>
    </lineage>
</organism>
<gene>
    <name evidence="2" type="ORF">AWB70_01029</name>
</gene>
<feature type="transmembrane region" description="Helical" evidence="1">
    <location>
        <begin position="76"/>
        <end position="95"/>
    </location>
</feature>
<accession>A0A158FKW7</accession>
<sequence>MSDRRLKLIRDIDTSGGGGDDGRMEQRIAALEAASLDTRDRLIKIETRMDALASKEDQQKLRSELHESLNAQTWKIIGMAATLCAVVFYLARFVVPHA</sequence>
<proteinExistence type="predicted"/>
<keyword evidence="1" id="KW-1133">Transmembrane helix</keyword>
<reference evidence="3" key="1">
    <citation type="submission" date="2016-01" db="EMBL/GenBank/DDBJ databases">
        <authorList>
            <person name="Peeters C."/>
        </authorList>
    </citation>
    <scope>NUCLEOTIDE SEQUENCE [LARGE SCALE GENOMIC DNA]</scope>
</reference>
<evidence type="ECO:0000313" key="3">
    <source>
        <dbReference type="Proteomes" id="UP000054740"/>
    </source>
</evidence>
<evidence type="ECO:0000313" key="2">
    <source>
        <dbReference type="EMBL" id="SAL20303.1"/>
    </source>
</evidence>
<keyword evidence="1" id="KW-0472">Membrane</keyword>